<dbReference type="EMBL" id="QNRR01000001">
    <property type="protein sequence ID" value="RBP47344.1"/>
    <property type="molecule type" value="Genomic_DNA"/>
</dbReference>
<comment type="caution">
    <text evidence="2">The sequence shown here is derived from an EMBL/GenBank/DDBJ whole genome shotgun (WGS) entry which is preliminary data.</text>
</comment>
<name>A0A366HUY7_9BACT</name>
<dbReference type="AlphaFoldDB" id="A0A366HUY7"/>
<protein>
    <submittedName>
        <fullName evidence="2">Uncharacterized protein</fullName>
    </submittedName>
</protein>
<evidence type="ECO:0000256" key="1">
    <source>
        <dbReference type="SAM" id="SignalP"/>
    </source>
</evidence>
<dbReference type="OrthoDB" id="191241at2"/>
<dbReference type="Proteomes" id="UP000253426">
    <property type="component" value="Unassembled WGS sequence"/>
</dbReference>
<organism evidence="2 3">
    <name type="scientific">Roseimicrobium gellanilyticum</name>
    <dbReference type="NCBI Taxonomy" id="748857"/>
    <lineage>
        <taxon>Bacteria</taxon>
        <taxon>Pseudomonadati</taxon>
        <taxon>Verrucomicrobiota</taxon>
        <taxon>Verrucomicrobiia</taxon>
        <taxon>Verrucomicrobiales</taxon>
        <taxon>Verrucomicrobiaceae</taxon>
        <taxon>Roseimicrobium</taxon>
    </lineage>
</organism>
<evidence type="ECO:0000313" key="3">
    <source>
        <dbReference type="Proteomes" id="UP000253426"/>
    </source>
</evidence>
<keyword evidence="1" id="KW-0732">Signal</keyword>
<feature type="chain" id="PRO_5016719409" evidence="1">
    <location>
        <begin position="22"/>
        <end position="178"/>
    </location>
</feature>
<accession>A0A366HUY7</accession>
<sequence>MVSRLCLLALLAFTLPSCVYFGVNAPPKPAVGTQVKSWPHAPFTEVRGYCYDYTAEEHSSFFLNGRMHKGVLDPKGVKLSQEQVVRLMNALTVSHDKQARTPCYKPHHAFVFYDASGRAVGVFEMCFGCNKFKETPDGLPEYVDTPALYALCQELGLPLGQGNAFYTEVCSRGKTITY</sequence>
<evidence type="ECO:0000313" key="2">
    <source>
        <dbReference type="EMBL" id="RBP47344.1"/>
    </source>
</evidence>
<gene>
    <name evidence="2" type="ORF">DES53_101141</name>
</gene>
<proteinExistence type="predicted"/>
<reference evidence="2 3" key="1">
    <citation type="submission" date="2018-06" db="EMBL/GenBank/DDBJ databases">
        <title>Genomic Encyclopedia of Type Strains, Phase IV (KMG-IV): sequencing the most valuable type-strain genomes for metagenomic binning, comparative biology and taxonomic classification.</title>
        <authorList>
            <person name="Goeker M."/>
        </authorList>
    </citation>
    <scope>NUCLEOTIDE SEQUENCE [LARGE SCALE GENOMIC DNA]</scope>
    <source>
        <strain evidence="2 3">DSM 25532</strain>
    </source>
</reference>
<keyword evidence="3" id="KW-1185">Reference proteome</keyword>
<dbReference type="RefSeq" id="WP_113956284.1">
    <property type="nucleotide sequence ID" value="NZ_QNRR01000001.1"/>
</dbReference>
<feature type="signal peptide" evidence="1">
    <location>
        <begin position="1"/>
        <end position="21"/>
    </location>
</feature>